<dbReference type="Gene3D" id="2.70.98.70">
    <property type="match status" value="1"/>
</dbReference>
<dbReference type="Proteomes" id="UP000178606">
    <property type="component" value="Unassembled WGS sequence"/>
</dbReference>
<evidence type="ECO:0000256" key="4">
    <source>
        <dbReference type="ARBA" id="ARBA00023136"/>
    </source>
</evidence>
<dbReference type="Pfam" id="PF13360">
    <property type="entry name" value="PQQ_2"/>
    <property type="match status" value="1"/>
</dbReference>
<keyword evidence="4" id="KW-0472">Membrane</keyword>
<dbReference type="PANTHER" id="PTHR21419">
    <property type="match status" value="1"/>
</dbReference>
<proteinExistence type="predicted"/>
<gene>
    <name evidence="6" type="ORF">A3F84_00870</name>
</gene>
<comment type="caution">
    <text evidence="6">The sequence shown here is derived from an EMBL/GenBank/DDBJ whole genome shotgun (WGS) entry which is preliminary data.</text>
</comment>
<dbReference type="PANTHER" id="PTHR21419:SF23">
    <property type="entry name" value="PROTEIN DEFECTIVE IN EXINE FORMATION 1"/>
    <property type="match status" value="1"/>
</dbReference>
<feature type="domain" description="Pyrrolo-quinoline quinone repeat" evidence="5">
    <location>
        <begin position="1081"/>
        <end position="1152"/>
    </location>
</feature>
<dbReference type="InterPro" id="IPR045232">
    <property type="entry name" value="FAM234"/>
</dbReference>
<dbReference type="AlphaFoldDB" id="A0A1F6C5I9"/>
<keyword evidence="3" id="KW-1133">Transmembrane helix</keyword>
<evidence type="ECO:0000259" key="5">
    <source>
        <dbReference type="Pfam" id="PF13360"/>
    </source>
</evidence>
<keyword evidence="2" id="KW-0812">Transmembrane</keyword>
<accession>A0A1F6C5I9</accession>
<comment type="subcellular location">
    <subcellularLocation>
        <location evidence="1">Membrane</location>
        <topology evidence="1">Single-pass membrane protein</topology>
    </subcellularLocation>
</comment>
<dbReference type="Gene3D" id="2.130.10.10">
    <property type="entry name" value="YVTN repeat-like/Quinoprotein amine dehydrogenase"/>
    <property type="match status" value="1"/>
</dbReference>
<dbReference type="InterPro" id="IPR011047">
    <property type="entry name" value="Quinoprotein_ADH-like_sf"/>
</dbReference>
<organism evidence="6 7">
    <name type="scientific">Handelsmanbacteria sp. (strain RIFCSPLOWO2_12_FULL_64_10)</name>
    <dbReference type="NCBI Taxonomy" id="1817868"/>
    <lineage>
        <taxon>Bacteria</taxon>
        <taxon>Candidatus Handelsmaniibacteriota</taxon>
    </lineage>
</organism>
<reference evidence="6 7" key="1">
    <citation type="journal article" date="2016" name="Nat. Commun.">
        <title>Thousands of microbial genomes shed light on interconnected biogeochemical processes in an aquifer system.</title>
        <authorList>
            <person name="Anantharaman K."/>
            <person name="Brown C.T."/>
            <person name="Hug L.A."/>
            <person name="Sharon I."/>
            <person name="Castelle C.J."/>
            <person name="Probst A.J."/>
            <person name="Thomas B.C."/>
            <person name="Singh A."/>
            <person name="Wilkins M.J."/>
            <person name="Karaoz U."/>
            <person name="Brodie E.L."/>
            <person name="Williams K.H."/>
            <person name="Hubbard S.S."/>
            <person name="Banfield J.F."/>
        </authorList>
    </citation>
    <scope>NUCLEOTIDE SEQUENCE [LARGE SCALE GENOMIC DNA]</scope>
    <source>
        <strain evidence="7">RIFCSPLOWO2_12_FULL_64_10</strain>
    </source>
</reference>
<name>A0A1F6C5I9_HANXR</name>
<dbReference type="EMBL" id="MFKF01000404">
    <property type="protein sequence ID" value="OGG44410.1"/>
    <property type="molecule type" value="Genomic_DNA"/>
</dbReference>
<dbReference type="InterPro" id="IPR015943">
    <property type="entry name" value="WD40/YVTN_repeat-like_dom_sf"/>
</dbReference>
<dbReference type="SUPFAM" id="SSF50998">
    <property type="entry name" value="Quinoprotein alcohol dehydrogenase-like"/>
    <property type="match status" value="1"/>
</dbReference>
<evidence type="ECO:0000256" key="1">
    <source>
        <dbReference type="ARBA" id="ARBA00004167"/>
    </source>
</evidence>
<evidence type="ECO:0000313" key="7">
    <source>
        <dbReference type="Proteomes" id="UP000178606"/>
    </source>
</evidence>
<evidence type="ECO:0000313" key="6">
    <source>
        <dbReference type="EMBL" id="OGG44410.1"/>
    </source>
</evidence>
<evidence type="ECO:0000256" key="3">
    <source>
        <dbReference type="ARBA" id="ARBA00022989"/>
    </source>
</evidence>
<sequence>MTVDRIEKLKEMFLNTDLREGAEIVSPPGPEWKSVTDRLRGLIRAHAGLSLPVASGETSRLSGLNDRHRVILGSAMNNPALMALYRRRYAFVDDFYPGGDGYAIQTVHNPECRGHNGLLIGASRPEGAAAGLERLGEVLKQNGGRFGYTNLARSTTHKAILPDTTPEAFRERTEAAFRENTGVGVINSGITYGMIHHFTHDPDCARMFKDVLFYYEDLVRNRYDGEWCFEHMLFIYSWTWRLFYVWDLIEESDAFTDAERLRMANLLWGLTNYVAGLPYFRGEEPPVAEIRQNHPTFAALSMSFSAGYFKTYYGIGDFEKHLRFSQAIFDGQAPCYKPNDDGGGGGYCWLVPNHQMTYDLVRDDFRFLEGGHLRGIADYAILMTDNLGSPVDFGDVGTYSVGRRHASFLERAHEGVASVLCKAAWYYEDGGYLWALDWMGGAPRLESYYKDLPRRMPDRMVGIAIAPFNRPLYEWVERRGPGGTNVPLEEAFDKLVLRKGFNPEDEYLFLDGTSTFAHGHEDGNSIERLTWKGRMWLAETDYIWKRPRHHSSVVSICDGESFGMPSLAALKWAEDFGGVAFTRTAMPGYNGTDWARDLFWVKGRYILAADSLKLLKDADYDLRCLWRTLGDARLEGDGLRVEQKGVFFRIRNADDSAKSLEVEEPRIAGQDPYKGYEYAQGPIRIFKQRKALHGKVGDVERYFNLMIAGTEAEADACRVVRVAEGVVRVEGTDGATVFGLADQETGVGQVRVTAGAFALADAWIALLHGTRLTAGEVSFESGAPVHLILYPGEGRGEVRVQAETTLTVRGLSGLCFDGRSSSDGGARLSPGAHRLTFRATTLRALSEAVRSGAPHIHRRGPRQNRFAPKGLLRPAWETALEGRVRCMDARDWGIAAGTSTGQVALLGREGRVQWTHGTGAEVRTVHLTELEGEGALLAGGRDCALTRFGVDGTVRWRREFIPSHRRDQIVNAVTTADLTGDGKTEVVVATDGWLVWALTPEGEEVWQRQIEHHAAQTLVIADVEGDGRREVLVGTEYHTSNMLEADGKIRWTVRGGPCFTALALADLNGDGIRESVYGAMDGNVYVLDSTSGKTLWTANLGDDVRHGLMASAGGEIGLVAGSESGNVAWLSPEGKKRWRRDLDAPVTGLAPFSIGDRRGLIAVGTSEGWIVLLSLEGEVLGGHRMKAGVTALGRLDLAGGPGLLVGTDSGLVTVLTQGG</sequence>
<protein>
    <recommendedName>
        <fullName evidence="5">Pyrrolo-quinoline quinone repeat domain-containing protein</fullName>
    </recommendedName>
</protein>
<dbReference type="InterPro" id="IPR002372">
    <property type="entry name" value="PQQ_rpt_dom"/>
</dbReference>
<evidence type="ECO:0000256" key="2">
    <source>
        <dbReference type="ARBA" id="ARBA00022692"/>
    </source>
</evidence>
<dbReference type="GO" id="GO:0016020">
    <property type="term" value="C:membrane"/>
    <property type="evidence" value="ECO:0007669"/>
    <property type="project" value="UniProtKB-SubCell"/>
</dbReference>